<reference evidence="1" key="1">
    <citation type="submission" date="2020-07" db="EMBL/GenBank/DDBJ databases">
        <title>Multicomponent nature underlies the extraordinary mechanical properties of spider dragline silk.</title>
        <authorList>
            <person name="Kono N."/>
            <person name="Nakamura H."/>
            <person name="Mori M."/>
            <person name="Yoshida Y."/>
            <person name="Ohtoshi R."/>
            <person name="Malay A.D."/>
            <person name="Moran D.A.P."/>
            <person name="Tomita M."/>
            <person name="Numata K."/>
            <person name="Arakawa K."/>
        </authorList>
    </citation>
    <scope>NUCLEOTIDE SEQUENCE</scope>
</reference>
<gene>
    <name evidence="1" type="ORF">TNCT_432721</name>
</gene>
<name>A0A8X6JHH5_TRICU</name>
<organism evidence="1 2">
    <name type="scientific">Trichonephila clavata</name>
    <name type="common">Joro spider</name>
    <name type="synonym">Nephila clavata</name>
    <dbReference type="NCBI Taxonomy" id="2740835"/>
    <lineage>
        <taxon>Eukaryota</taxon>
        <taxon>Metazoa</taxon>
        <taxon>Ecdysozoa</taxon>
        <taxon>Arthropoda</taxon>
        <taxon>Chelicerata</taxon>
        <taxon>Arachnida</taxon>
        <taxon>Araneae</taxon>
        <taxon>Araneomorphae</taxon>
        <taxon>Entelegynae</taxon>
        <taxon>Araneoidea</taxon>
        <taxon>Nephilidae</taxon>
        <taxon>Trichonephila</taxon>
    </lineage>
</organism>
<sequence>MGILENAPGFYPQIPCSNADTKIKPPFLPGILPGRHVNASKEDPCRYIAGNFRPSKRALSVRDCPCSAPVLDFLRPLYLDLGLVTSRA</sequence>
<evidence type="ECO:0000313" key="1">
    <source>
        <dbReference type="EMBL" id="GFR06741.1"/>
    </source>
</evidence>
<proteinExistence type="predicted"/>
<keyword evidence="2" id="KW-1185">Reference proteome</keyword>
<protein>
    <submittedName>
        <fullName evidence="1">Uncharacterized protein</fullName>
    </submittedName>
</protein>
<evidence type="ECO:0000313" key="2">
    <source>
        <dbReference type="Proteomes" id="UP000887116"/>
    </source>
</evidence>
<dbReference type="Proteomes" id="UP000887116">
    <property type="component" value="Unassembled WGS sequence"/>
</dbReference>
<comment type="caution">
    <text evidence="1">The sequence shown here is derived from an EMBL/GenBank/DDBJ whole genome shotgun (WGS) entry which is preliminary data.</text>
</comment>
<dbReference type="AlphaFoldDB" id="A0A8X6JHH5"/>
<accession>A0A8X6JHH5</accession>
<dbReference type="EMBL" id="BMAO01035908">
    <property type="protein sequence ID" value="GFR06741.1"/>
    <property type="molecule type" value="Genomic_DNA"/>
</dbReference>